<dbReference type="InterPro" id="IPR053167">
    <property type="entry name" value="Spore_coat_component"/>
</dbReference>
<evidence type="ECO:0000259" key="2">
    <source>
        <dbReference type="Pfam" id="PF05229"/>
    </source>
</evidence>
<dbReference type="PANTHER" id="PTHR37089">
    <property type="entry name" value="PROTEIN U-RELATED"/>
    <property type="match status" value="1"/>
</dbReference>
<feature type="signal peptide" evidence="1">
    <location>
        <begin position="1"/>
        <end position="22"/>
    </location>
</feature>
<dbReference type="PANTHER" id="PTHR37089:SF4">
    <property type="entry name" value="EXPORTED PROTEIN"/>
    <property type="match status" value="1"/>
</dbReference>
<dbReference type="SMART" id="SM00972">
    <property type="entry name" value="SCPU"/>
    <property type="match status" value="2"/>
</dbReference>
<keyword evidence="3" id="KW-0167">Capsid protein</keyword>
<evidence type="ECO:0000313" key="3">
    <source>
        <dbReference type="EMBL" id="TCV92313.1"/>
    </source>
</evidence>
<dbReference type="AlphaFoldDB" id="A0A4R3YN76"/>
<dbReference type="RefSeq" id="WP_165973634.1">
    <property type="nucleotide sequence ID" value="NZ_SMCS01000007.1"/>
</dbReference>
<dbReference type="Proteomes" id="UP000295645">
    <property type="component" value="Unassembled WGS sequence"/>
</dbReference>
<keyword evidence="4" id="KW-1185">Reference proteome</keyword>
<keyword evidence="3" id="KW-0946">Virion</keyword>
<sequence>MKRLAGLLLFLLLALSAAGAHAATECHVTSLGPVAFGQVQPNSTAVTTTSTLNYSCSYNGGLLGGLFGTYVTICVSLGPDPQSSYNPRTLVNATSDTMNYNIYKDTNHTQVWGSLTVSPTSPLTITDSFTILANGTTKTGSVVIYGQVPASQANLAFGSYTGSLTASMNYRYNEVLLSLGGYPASCTTGGTGGGTSTSTNLAVTASVPPFCAVGTADDLNFGNIPGFINTNHDNNSLVRLTCTLRSPWQIGLDNGQHATGSTRRMLGTTTTVIYELYKEATYATRWGNTLNTDTLSGTGTGAEQAISVYGRVPVQTPVPAGSYSDVIQVTVTY</sequence>
<dbReference type="InterPro" id="IPR007893">
    <property type="entry name" value="Spore_coat_U/FanG"/>
</dbReference>
<organism evidence="3 4">
    <name type="scientific">Luteibacter rhizovicinus</name>
    <dbReference type="NCBI Taxonomy" id="242606"/>
    <lineage>
        <taxon>Bacteria</taxon>
        <taxon>Pseudomonadati</taxon>
        <taxon>Pseudomonadota</taxon>
        <taxon>Gammaproteobacteria</taxon>
        <taxon>Lysobacterales</taxon>
        <taxon>Rhodanobacteraceae</taxon>
        <taxon>Luteibacter</taxon>
    </lineage>
</organism>
<gene>
    <name evidence="3" type="ORF">EC912_10718</name>
</gene>
<reference evidence="3 4" key="1">
    <citation type="submission" date="2019-03" db="EMBL/GenBank/DDBJ databases">
        <title>Above-ground endophytic microbial communities from plants in different locations in the United States.</title>
        <authorList>
            <person name="Frank C."/>
        </authorList>
    </citation>
    <scope>NUCLEOTIDE SEQUENCE [LARGE SCALE GENOMIC DNA]</scope>
    <source>
        <strain evidence="3 4">LP_13_YM</strain>
    </source>
</reference>
<comment type="caution">
    <text evidence="3">The sequence shown here is derived from an EMBL/GenBank/DDBJ whole genome shotgun (WGS) entry which is preliminary data.</text>
</comment>
<dbReference type="Pfam" id="PF05229">
    <property type="entry name" value="SCPU"/>
    <property type="match status" value="2"/>
</dbReference>
<evidence type="ECO:0000256" key="1">
    <source>
        <dbReference type="SAM" id="SignalP"/>
    </source>
</evidence>
<feature type="domain" description="Spore coat protein U/FanG" evidence="2">
    <location>
        <begin position="199"/>
        <end position="330"/>
    </location>
</feature>
<protein>
    <submittedName>
        <fullName evidence="3">Spore coat protein U-like protein</fullName>
    </submittedName>
</protein>
<accession>A0A4R3YN76</accession>
<feature type="chain" id="PRO_5020864254" evidence="1">
    <location>
        <begin position="23"/>
        <end position="333"/>
    </location>
</feature>
<name>A0A4R3YN76_9GAMM</name>
<evidence type="ECO:0000313" key="4">
    <source>
        <dbReference type="Proteomes" id="UP000295645"/>
    </source>
</evidence>
<proteinExistence type="predicted"/>
<dbReference type="EMBL" id="SMCS01000007">
    <property type="protein sequence ID" value="TCV92313.1"/>
    <property type="molecule type" value="Genomic_DNA"/>
</dbReference>
<feature type="domain" description="Spore coat protein U/FanG" evidence="2">
    <location>
        <begin position="16"/>
        <end position="166"/>
    </location>
</feature>
<keyword evidence="1" id="KW-0732">Signal</keyword>